<dbReference type="EMBL" id="CP155447">
    <property type="protein sequence ID" value="XBH02869.1"/>
    <property type="molecule type" value="Genomic_DNA"/>
</dbReference>
<dbReference type="AlphaFoldDB" id="A0AAU7CC22"/>
<name>A0AAU7CC22_9BACT</name>
<dbReference type="InterPro" id="IPR014746">
    <property type="entry name" value="Gln_synth/guanido_kin_cat_dom"/>
</dbReference>
<gene>
    <name evidence="1" type="ORF">V5E97_31835</name>
</gene>
<organism evidence="1">
    <name type="scientific">Singulisphaera sp. Ch08</name>
    <dbReference type="NCBI Taxonomy" id="3120278"/>
    <lineage>
        <taxon>Bacteria</taxon>
        <taxon>Pseudomonadati</taxon>
        <taxon>Planctomycetota</taxon>
        <taxon>Planctomycetia</taxon>
        <taxon>Isosphaerales</taxon>
        <taxon>Isosphaeraceae</taxon>
        <taxon>Singulisphaera</taxon>
    </lineage>
</organism>
<reference evidence="1" key="1">
    <citation type="submission" date="2024-05" db="EMBL/GenBank/DDBJ databases">
        <title>Planctomycetes of the genus Singulisphaera possess chitinolytic capabilities.</title>
        <authorList>
            <person name="Ivanova A."/>
        </authorList>
    </citation>
    <scope>NUCLEOTIDE SEQUENCE</scope>
    <source>
        <strain evidence="1">Ch08T</strain>
    </source>
</reference>
<sequence>MSALQTRLLAEIARRLPFWARDEVVDPPRLTVGVEHELFLLEAGRPCNHGGSQALFAAMAREGWAPRIDPGSGLTDGVSADLGGGGRAWVKYEYDPHLIEICTPYSAEVADVAKYLKLAWQGLICAAEQVGLTVASIPFMDVADQLALAAATRLTTTRQLQSTRVRLVTHAGNNAALAGFPAWTAATQTQVGGLPWFARPSLVDALYRIEPAAGAMAYRRPPGPAAAMFTRRWEGYEAVYGLTALLGFPDFRSGWTLEAWADALLDAPLAGTPDNSWALRRTRDLSEPPGGNWDVFLERVRDLQLVRPRMSGTLEFRGDPAQPTVEAVIEVAEARLAACRRALDDDVPSGDYQDARRQWLGGEWLP</sequence>
<dbReference type="SUPFAM" id="SSF55931">
    <property type="entry name" value="Glutamine synthetase/guanido kinase"/>
    <property type="match status" value="1"/>
</dbReference>
<dbReference type="GO" id="GO:0003824">
    <property type="term" value="F:catalytic activity"/>
    <property type="evidence" value="ECO:0007669"/>
    <property type="project" value="InterPro"/>
</dbReference>
<accession>A0AAU7CC22</accession>
<protein>
    <submittedName>
        <fullName evidence="1">Uncharacterized protein</fullName>
    </submittedName>
</protein>
<proteinExistence type="predicted"/>
<dbReference type="RefSeq" id="WP_406695610.1">
    <property type="nucleotide sequence ID" value="NZ_CP155447.1"/>
</dbReference>
<dbReference type="Gene3D" id="3.30.590.20">
    <property type="match status" value="1"/>
</dbReference>
<evidence type="ECO:0000313" key="1">
    <source>
        <dbReference type="EMBL" id="XBH02869.1"/>
    </source>
</evidence>